<accession>A0ABP9FTW1</accession>
<evidence type="ECO:0000259" key="1">
    <source>
        <dbReference type="Pfam" id="PF08818"/>
    </source>
</evidence>
<keyword evidence="3" id="KW-1185">Reference proteome</keyword>
<protein>
    <recommendedName>
        <fullName evidence="1">YdhG-like domain-containing protein</fullName>
    </recommendedName>
</protein>
<dbReference type="EMBL" id="BAABLW010000005">
    <property type="protein sequence ID" value="GAA4917021.1"/>
    <property type="molecule type" value="Genomic_DNA"/>
</dbReference>
<comment type="caution">
    <text evidence="2">The sequence shown here is derived from an EMBL/GenBank/DDBJ whole genome shotgun (WGS) entry which is preliminary data.</text>
</comment>
<name>A0ABP9FTW1_9MICC</name>
<dbReference type="Pfam" id="PF08818">
    <property type="entry name" value="DUF1801"/>
    <property type="match status" value="1"/>
</dbReference>
<dbReference type="RefSeq" id="WP_345477030.1">
    <property type="nucleotide sequence ID" value="NZ_BAABLW010000005.1"/>
</dbReference>
<evidence type="ECO:0000313" key="3">
    <source>
        <dbReference type="Proteomes" id="UP001500368"/>
    </source>
</evidence>
<proteinExistence type="predicted"/>
<feature type="domain" description="YdhG-like" evidence="1">
    <location>
        <begin position="29"/>
        <end position="128"/>
    </location>
</feature>
<reference evidence="3" key="1">
    <citation type="journal article" date="2019" name="Int. J. Syst. Evol. Microbiol.">
        <title>The Global Catalogue of Microorganisms (GCM) 10K type strain sequencing project: providing services to taxonomists for standard genome sequencing and annotation.</title>
        <authorList>
            <consortium name="The Broad Institute Genomics Platform"/>
            <consortium name="The Broad Institute Genome Sequencing Center for Infectious Disease"/>
            <person name="Wu L."/>
            <person name="Ma J."/>
        </authorList>
    </citation>
    <scope>NUCLEOTIDE SEQUENCE [LARGE SCALE GENOMIC DNA]</scope>
    <source>
        <strain evidence="3">JCM 19129</strain>
    </source>
</reference>
<dbReference type="Proteomes" id="UP001500368">
    <property type="component" value="Unassembled WGS sequence"/>
</dbReference>
<dbReference type="InterPro" id="IPR014922">
    <property type="entry name" value="YdhG-like"/>
</dbReference>
<organism evidence="2 3">
    <name type="scientific">Nesterenkonia rhizosphaerae</name>
    <dbReference type="NCBI Taxonomy" id="1348272"/>
    <lineage>
        <taxon>Bacteria</taxon>
        <taxon>Bacillati</taxon>
        <taxon>Actinomycetota</taxon>
        <taxon>Actinomycetes</taxon>
        <taxon>Micrococcales</taxon>
        <taxon>Micrococcaceae</taxon>
        <taxon>Nesterenkonia</taxon>
    </lineage>
</organism>
<gene>
    <name evidence="2" type="ORF">GCM10025790_10630</name>
</gene>
<sequence length="142" mass="15732">MPAKQPAMSPSDTPVEAVLDQTVGPRRVEADELVSLFAEISGEKPVVWAGRIIGFGEYQYRYASGHSGQAPLMAFATGKNQHTIYLVSNYAERWPELLARLGSYRTSKACLYLTRLSKVDMSVLRELLMLSHAITLQEAVSE</sequence>
<evidence type="ECO:0000313" key="2">
    <source>
        <dbReference type="EMBL" id="GAA4917021.1"/>
    </source>
</evidence>